<dbReference type="Proteomes" id="UP000317093">
    <property type="component" value="Chromosome"/>
</dbReference>
<evidence type="ECO:0000313" key="3">
    <source>
        <dbReference type="Proteomes" id="UP000317093"/>
    </source>
</evidence>
<proteinExistence type="predicted"/>
<name>A0A518B6P2_9BACT</name>
<dbReference type="AlphaFoldDB" id="A0A518B6P2"/>
<feature type="compositionally biased region" description="Basic and acidic residues" evidence="1">
    <location>
        <begin position="100"/>
        <end position="119"/>
    </location>
</feature>
<reference evidence="2 3" key="1">
    <citation type="submission" date="2019-02" db="EMBL/GenBank/DDBJ databases">
        <title>Deep-cultivation of Planctomycetes and their phenomic and genomic characterization uncovers novel biology.</title>
        <authorList>
            <person name="Wiegand S."/>
            <person name="Jogler M."/>
            <person name="Boedeker C."/>
            <person name="Pinto D."/>
            <person name="Vollmers J."/>
            <person name="Rivas-Marin E."/>
            <person name="Kohn T."/>
            <person name="Peeters S.H."/>
            <person name="Heuer A."/>
            <person name="Rast P."/>
            <person name="Oberbeckmann S."/>
            <person name="Bunk B."/>
            <person name="Jeske O."/>
            <person name="Meyerdierks A."/>
            <person name="Storesund J.E."/>
            <person name="Kallscheuer N."/>
            <person name="Luecker S."/>
            <person name="Lage O.M."/>
            <person name="Pohl T."/>
            <person name="Merkel B.J."/>
            <person name="Hornburger P."/>
            <person name="Mueller R.-W."/>
            <person name="Bruemmer F."/>
            <person name="Labrenz M."/>
            <person name="Spormann A.M."/>
            <person name="Op den Camp H."/>
            <person name="Overmann J."/>
            <person name="Amann R."/>
            <person name="Jetten M.S.M."/>
            <person name="Mascher T."/>
            <person name="Medema M.H."/>
            <person name="Devos D.P."/>
            <person name="Kaster A.-K."/>
            <person name="Ovreas L."/>
            <person name="Rohde M."/>
            <person name="Galperin M.Y."/>
            <person name="Jogler C."/>
        </authorList>
    </citation>
    <scope>NUCLEOTIDE SEQUENCE [LARGE SCALE GENOMIC DNA]</scope>
    <source>
        <strain evidence="2 3">Pan216</strain>
    </source>
</reference>
<dbReference type="KEGG" id="knv:Pan216_35160"/>
<organism evidence="2 3">
    <name type="scientific">Kolteria novifilia</name>
    <dbReference type="NCBI Taxonomy" id="2527975"/>
    <lineage>
        <taxon>Bacteria</taxon>
        <taxon>Pseudomonadati</taxon>
        <taxon>Planctomycetota</taxon>
        <taxon>Planctomycetia</taxon>
        <taxon>Kolteriales</taxon>
        <taxon>Kolteriaceae</taxon>
        <taxon>Kolteria</taxon>
    </lineage>
</organism>
<accession>A0A518B6P2</accession>
<evidence type="ECO:0000313" key="2">
    <source>
        <dbReference type="EMBL" id="QDU62649.1"/>
    </source>
</evidence>
<protein>
    <submittedName>
        <fullName evidence="2">Uncharacterized protein</fullName>
    </submittedName>
</protein>
<sequence length="214" mass="23246">MEEGNVSICQAREAKGCRLTRHHLRLTNAETQVREQLLVGGDAFPSAVADRWCDNPTPGVGEGTVRLFEIVKCNANLAKTVATLDAATCFSRYLNGRQQERHQYGDSRNDNEQFNDRRSPSGNRLHTTPCCAFTGVGTVSQYSLGTLLGGWLARMLRAGGCSASSVHVAVRNSISDAANGVERNDCISSVCLTNGARAWLAIEWLARWAFASAL</sequence>
<evidence type="ECO:0000256" key="1">
    <source>
        <dbReference type="SAM" id="MobiDB-lite"/>
    </source>
</evidence>
<dbReference type="EMBL" id="CP036279">
    <property type="protein sequence ID" value="QDU62649.1"/>
    <property type="molecule type" value="Genomic_DNA"/>
</dbReference>
<gene>
    <name evidence="2" type="ORF">Pan216_35160</name>
</gene>
<keyword evidence="3" id="KW-1185">Reference proteome</keyword>
<feature type="region of interest" description="Disordered" evidence="1">
    <location>
        <begin position="100"/>
        <end position="123"/>
    </location>
</feature>